<evidence type="ECO:0000256" key="5">
    <source>
        <dbReference type="ARBA" id="ARBA00023319"/>
    </source>
</evidence>
<keyword evidence="4" id="KW-1015">Disulfide bond</keyword>
<dbReference type="PROSITE" id="PS50835">
    <property type="entry name" value="IG_LIKE"/>
    <property type="match status" value="8"/>
</dbReference>
<dbReference type="Pfam" id="PF08205">
    <property type="entry name" value="C2-set_2"/>
    <property type="match status" value="2"/>
</dbReference>
<dbReference type="InterPro" id="IPR036116">
    <property type="entry name" value="FN3_sf"/>
</dbReference>
<evidence type="ECO:0008006" key="12">
    <source>
        <dbReference type="Google" id="ProtNLM"/>
    </source>
</evidence>
<dbReference type="FunFam" id="2.60.40.10:FF:000405">
    <property type="entry name" value="nephrin isoform X1"/>
    <property type="match status" value="2"/>
</dbReference>
<dbReference type="InterPro" id="IPR013098">
    <property type="entry name" value="Ig_I-set"/>
</dbReference>
<dbReference type="Pfam" id="PF07679">
    <property type="entry name" value="I-set"/>
    <property type="match status" value="3"/>
</dbReference>
<comment type="subcellular location">
    <subcellularLocation>
        <location evidence="1">Membrane</location>
        <topology evidence="1">Single-pass membrane protein</topology>
    </subcellularLocation>
</comment>
<dbReference type="PANTHER" id="PTHR45889">
    <property type="entry name" value="IG-LIKE DOMAIN-CONTAINING PROTEIN"/>
    <property type="match status" value="1"/>
</dbReference>
<dbReference type="SMART" id="SM00060">
    <property type="entry name" value="FN3"/>
    <property type="match status" value="1"/>
</dbReference>
<feature type="domain" description="Ig-like" evidence="8">
    <location>
        <begin position="404"/>
        <end position="499"/>
    </location>
</feature>
<dbReference type="CDD" id="cd00096">
    <property type="entry name" value="Ig"/>
    <property type="match status" value="1"/>
</dbReference>
<evidence type="ECO:0000256" key="3">
    <source>
        <dbReference type="ARBA" id="ARBA00023136"/>
    </source>
</evidence>
<gene>
    <name evidence="10" type="ORF">O3M35_004793</name>
</gene>
<evidence type="ECO:0000259" key="8">
    <source>
        <dbReference type="PROSITE" id="PS50835"/>
    </source>
</evidence>
<evidence type="ECO:0000256" key="7">
    <source>
        <dbReference type="SAM" id="Phobius"/>
    </source>
</evidence>
<dbReference type="GO" id="GO:0016020">
    <property type="term" value="C:membrane"/>
    <property type="evidence" value="ECO:0007669"/>
    <property type="project" value="UniProtKB-SubCell"/>
</dbReference>
<dbReference type="Pfam" id="PF13927">
    <property type="entry name" value="Ig_3"/>
    <property type="match status" value="3"/>
</dbReference>
<feature type="domain" description="Ig-like" evidence="8">
    <location>
        <begin position="207"/>
        <end position="302"/>
    </location>
</feature>
<dbReference type="PROSITE" id="PS00290">
    <property type="entry name" value="IG_MHC"/>
    <property type="match status" value="1"/>
</dbReference>
<keyword evidence="11" id="KW-1185">Reference proteome</keyword>
<dbReference type="FunFam" id="2.60.40.10:FF:000032">
    <property type="entry name" value="palladin isoform X1"/>
    <property type="match status" value="1"/>
</dbReference>
<dbReference type="SUPFAM" id="SSF49265">
    <property type="entry name" value="Fibronectin type III"/>
    <property type="match status" value="1"/>
</dbReference>
<dbReference type="AlphaFoldDB" id="A0AAW1DHA7"/>
<dbReference type="InterPro" id="IPR036179">
    <property type="entry name" value="Ig-like_dom_sf"/>
</dbReference>
<sequence>MVGHAANSKIEIKENEEFTLECLVKDSKPAAKIVWFRGDVEIKIDKREDKVTEIEMPSKKAKRYNLSSKIRLQPTCEDDYADYTCEARHEALPPDMPLRVTVQLSVLYPPGPPYIEGYTDGETIRRGQTVELICRSRGGNPPAQLIWYKNGEQIRMAYRTAGRLSENVYTFTADASDNKAKYRCEASNILSPAPLKAEIELIVLFAPAQVTISGPTEARVGDTVPLTCTTASSNPPADIKWTVGGRQVRNATQRTVIAPEGGWVTTSNTTAVMAPDQRSLVVICHGLNKQLTENIVSTHTINVLYPPGHPLITGYTKGAHIAAGTVQKISCISAGGNPLATLTWYKNDKKINSATKVTDKSVASEITILANVTDNEAIYKCEASNPATEIPLFETVQLSVHFPPEHVRIRKEPEELRAGTIATLTCDGSSSNPPAEMSWWRDGISVTEGITNTSKPGLHGGVVSSIQLRLNVTPEIDGDMYTCQASNTALQRSVHEAITMSVLYKPIFSDPDETELTGVEGQSLVLAPQATGHPPTISYTWTKDKSPLSSTGHGLIIEGPLLNFTRLDRTHSGQYTCEAINSEGSTTVTFNVTVQYPASIVDVSEGVTVAPEKDAELWCRLDGSPLSPEHVTWRRPDYPDMLHRTTVTWRNGTSYLTVHSASKEDIGFFQCAVHNGLGNESTKNIFLIVEHKPEMDESPALTKSASNSGETGKLVCRVSAAPAVNFTWSRDGSVITTDHQKYLIEYKKLDDVHYESIVLIRNIELSDYGRYECMARNSLGFATQTVRLSVTTVPDPPTDLQVYNVSHDSLTLGWKPGFDGGLPATYRLRYRPASPVGSSGSQNYRYEDTGNATRYVVTGLELATQYVFSVMAQNRLGASRYLPDTLKASTSSVAPPSLPSRESGGTGNKGSSGLLIVLGTGFGFILLLMNLVLVACCLRRRSTRLASAKRMPGIVFFK</sequence>
<dbReference type="InterPro" id="IPR003006">
    <property type="entry name" value="Ig/MHC_CS"/>
</dbReference>
<feature type="transmembrane region" description="Helical" evidence="7">
    <location>
        <begin position="913"/>
        <end position="938"/>
    </location>
</feature>
<protein>
    <recommendedName>
        <fullName evidence="12">Nephrin</fullName>
    </recommendedName>
</protein>
<dbReference type="PANTHER" id="PTHR45889:SF8">
    <property type="entry name" value="IG-LIKE DOMAIN-CONTAINING PROTEIN"/>
    <property type="match status" value="1"/>
</dbReference>
<evidence type="ECO:0000256" key="6">
    <source>
        <dbReference type="SAM" id="MobiDB-lite"/>
    </source>
</evidence>
<feature type="domain" description="Fibronectin type-III" evidence="9">
    <location>
        <begin position="796"/>
        <end position="893"/>
    </location>
</feature>
<reference evidence="10 11" key="1">
    <citation type="submission" date="2022-12" db="EMBL/GenBank/DDBJ databases">
        <title>Chromosome-level genome assembly of true bugs.</title>
        <authorList>
            <person name="Ma L."/>
            <person name="Li H."/>
        </authorList>
    </citation>
    <scope>NUCLEOTIDE SEQUENCE [LARGE SCALE GENOMIC DNA]</scope>
    <source>
        <strain evidence="10">Lab_2022b</strain>
    </source>
</reference>
<feature type="domain" description="Ig-like" evidence="8">
    <location>
        <begin position="693"/>
        <end position="789"/>
    </location>
</feature>
<dbReference type="InterPro" id="IPR003598">
    <property type="entry name" value="Ig_sub2"/>
</dbReference>
<accession>A0AAW1DHA7</accession>
<keyword evidence="7" id="KW-0812">Transmembrane</keyword>
<keyword evidence="5" id="KW-0393">Immunoglobulin domain</keyword>
<keyword evidence="7" id="KW-1133">Transmembrane helix</keyword>
<evidence type="ECO:0000256" key="1">
    <source>
        <dbReference type="ARBA" id="ARBA00004167"/>
    </source>
</evidence>
<dbReference type="InterPro" id="IPR013162">
    <property type="entry name" value="CD80_C2-set"/>
</dbReference>
<dbReference type="SUPFAM" id="SSF48726">
    <property type="entry name" value="Immunoglobulin"/>
    <property type="match status" value="7"/>
</dbReference>
<dbReference type="GO" id="GO:0009653">
    <property type="term" value="P:anatomical structure morphogenesis"/>
    <property type="evidence" value="ECO:0007669"/>
    <property type="project" value="UniProtKB-ARBA"/>
</dbReference>
<dbReference type="CDD" id="cd00063">
    <property type="entry name" value="FN3"/>
    <property type="match status" value="1"/>
</dbReference>
<feature type="domain" description="Ig-like" evidence="8">
    <location>
        <begin position="506"/>
        <end position="593"/>
    </location>
</feature>
<evidence type="ECO:0000313" key="10">
    <source>
        <dbReference type="EMBL" id="KAK9509902.1"/>
    </source>
</evidence>
<feature type="domain" description="Ig-like" evidence="8">
    <location>
        <begin position="597"/>
        <end position="686"/>
    </location>
</feature>
<evidence type="ECO:0000256" key="2">
    <source>
        <dbReference type="ARBA" id="ARBA00022737"/>
    </source>
</evidence>
<dbReference type="Proteomes" id="UP001461498">
    <property type="component" value="Unassembled WGS sequence"/>
</dbReference>
<dbReference type="GO" id="GO:0030154">
    <property type="term" value="P:cell differentiation"/>
    <property type="evidence" value="ECO:0007669"/>
    <property type="project" value="UniProtKB-ARBA"/>
</dbReference>
<organism evidence="10 11">
    <name type="scientific">Rhynocoris fuscipes</name>
    <dbReference type="NCBI Taxonomy" id="488301"/>
    <lineage>
        <taxon>Eukaryota</taxon>
        <taxon>Metazoa</taxon>
        <taxon>Ecdysozoa</taxon>
        <taxon>Arthropoda</taxon>
        <taxon>Hexapoda</taxon>
        <taxon>Insecta</taxon>
        <taxon>Pterygota</taxon>
        <taxon>Neoptera</taxon>
        <taxon>Paraneoptera</taxon>
        <taxon>Hemiptera</taxon>
        <taxon>Heteroptera</taxon>
        <taxon>Panheteroptera</taxon>
        <taxon>Cimicomorpha</taxon>
        <taxon>Reduviidae</taxon>
        <taxon>Harpactorinae</taxon>
        <taxon>Harpactorini</taxon>
        <taxon>Rhynocoris</taxon>
    </lineage>
</organism>
<feature type="domain" description="Ig-like" evidence="8">
    <location>
        <begin position="113"/>
        <end position="200"/>
    </location>
</feature>
<comment type="caution">
    <text evidence="10">The sequence shown here is derived from an EMBL/GenBank/DDBJ whole genome shotgun (WGS) entry which is preliminary data.</text>
</comment>
<dbReference type="SMART" id="SM00408">
    <property type="entry name" value="IGc2"/>
    <property type="match status" value="7"/>
</dbReference>
<feature type="domain" description="Ig-like" evidence="8">
    <location>
        <begin position="310"/>
        <end position="399"/>
    </location>
</feature>
<evidence type="ECO:0000256" key="4">
    <source>
        <dbReference type="ARBA" id="ARBA00023157"/>
    </source>
</evidence>
<keyword evidence="3 7" id="KW-0472">Membrane</keyword>
<proteinExistence type="predicted"/>
<feature type="region of interest" description="Disordered" evidence="6">
    <location>
        <begin position="888"/>
        <end position="907"/>
    </location>
</feature>
<dbReference type="SMART" id="SM00409">
    <property type="entry name" value="IG"/>
    <property type="match status" value="7"/>
</dbReference>
<dbReference type="PROSITE" id="PS50853">
    <property type="entry name" value="FN3"/>
    <property type="match status" value="1"/>
</dbReference>
<dbReference type="InterPro" id="IPR007110">
    <property type="entry name" value="Ig-like_dom"/>
</dbReference>
<name>A0AAW1DHA7_9HEMI</name>
<keyword evidence="2" id="KW-0677">Repeat</keyword>
<evidence type="ECO:0000313" key="11">
    <source>
        <dbReference type="Proteomes" id="UP001461498"/>
    </source>
</evidence>
<dbReference type="InterPro" id="IPR003961">
    <property type="entry name" value="FN3_dom"/>
</dbReference>
<dbReference type="EMBL" id="JAPXFL010000002">
    <property type="protein sequence ID" value="KAK9509902.1"/>
    <property type="molecule type" value="Genomic_DNA"/>
</dbReference>
<dbReference type="InterPro" id="IPR013783">
    <property type="entry name" value="Ig-like_fold"/>
</dbReference>
<evidence type="ECO:0000259" key="9">
    <source>
        <dbReference type="PROSITE" id="PS50853"/>
    </source>
</evidence>
<dbReference type="Pfam" id="PF00041">
    <property type="entry name" value="fn3"/>
    <property type="match status" value="1"/>
</dbReference>
<dbReference type="FunFam" id="2.60.40.10:FF:001273">
    <property type="entry name" value="Hibris, isoform B"/>
    <property type="match status" value="1"/>
</dbReference>
<dbReference type="InterPro" id="IPR003599">
    <property type="entry name" value="Ig_sub"/>
</dbReference>
<dbReference type="Gene3D" id="2.60.40.10">
    <property type="entry name" value="Immunoglobulins"/>
    <property type="match status" value="9"/>
</dbReference>
<feature type="domain" description="Ig-like" evidence="8">
    <location>
        <begin position="1"/>
        <end position="101"/>
    </location>
</feature>